<protein>
    <recommendedName>
        <fullName evidence="3">Adenylosuccinate lyase C-terminal domain-containing protein</fullName>
    </recommendedName>
</protein>
<gene>
    <name evidence="4" type="ORF">PCL_01141</name>
</gene>
<dbReference type="GO" id="GO:0004018">
    <property type="term" value="F:N6-(1,2-dicarboxyethyl)AMP AMP-lyase (fumarate-forming) activity"/>
    <property type="evidence" value="ECO:0007669"/>
    <property type="project" value="TreeGrafter"/>
</dbReference>
<dbReference type="PANTHER" id="PTHR43172">
    <property type="entry name" value="ADENYLOSUCCINATE LYASE"/>
    <property type="match status" value="1"/>
</dbReference>
<dbReference type="Proteomes" id="UP000245956">
    <property type="component" value="Unassembled WGS sequence"/>
</dbReference>
<dbReference type="InterPro" id="IPR024083">
    <property type="entry name" value="Fumarase/histidase_N"/>
</dbReference>
<dbReference type="InterPro" id="IPR008948">
    <property type="entry name" value="L-Aspartase-like"/>
</dbReference>
<evidence type="ECO:0000313" key="4">
    <source>
        <dbReference type="EMBL" id="PWI69494.1"/>
    </source>
</evidence>
<keyword evidence="1" id="KW-0456">Lyase</keyword>
<organism evidence="4 5">
    <name type="scientific">Purpureocillium lilacinum</name>
    <name type="common">Paecilomyces lilacinus</name>
    <dbReference type="NCBI Taxonomy" id="33203"/>
    <lineage>
        <taxon>Eukaryota</taxon>
        <taxon>Fungi</taxon>
        <taxon>Dikarya</taxon>
        <taxon>Ascomycota</taxon>
        <taxon>Pezizomycotina</taxon>
        <taxon>Sordariomycetes</taxon>
        <taxon>Hypocreomycetidae</taxon>
        <taxon>Hypocreales</taxon>
        <taxon>Ophiocordycipitaceae</taxon>
        <taxon>Purpureocillium</taxon>
    </lineage>
</organism>
<feature type="domain" description="Adenylosuccinate lyase C-terminal" evidence="3">
    <location>
        <begin position="395"/>
        <end position="479"/>
    </location>
</feature>
<dbReference type="GO" id="GO:0044208">
    <property type="term" value="P:'de novo' AMP biosynthetic process"/>
    <property type="evidence" value="ECO:0007669"/>
    <property type="project" value="TreeGrafter"/>
</dbReference>
<evidence type="ECO:0000256" key="1">
    <source>
        <dbReference type="ARBA" id="ARBA00023239"/>
    </source>
</evidence>
<reference evidence="4 5" key="1">
    <citation type="journal article" date="2016" name="Front. Microbiol.">
        <title>Genome and transcriptome sequences reveal the specific parasitism of the nematophagous Purpureocillium lilacinum 36-1.</title>
        <authorList>
            <person name="Xie J."/>
            <person name="Li S."/>
            <person name="Mo C."/>
            <person name="Xiao X."/>
            <person name="Peng D."/>
            <person name="Wang G."/>
            <person name="Xiao Y."/>
        </authorList>
    </citation>
    <scope>NUCLEOTIDE SEQUENCE [LARGE SCALE GENOMIC DNA]</scope>
    <source>
        <strain evidence="4 5">36-1</strain>
    </source>
</reference>
<accession>A0A2U3E4U6</accession>
<name>A0A2U3E4U6_PURLI</name>
<proteinExistence type="predicted"/>
<dbReference type="GO" id="GO:0070626">
    <property type="term" value="F:(S)-2-(5-amino-1-(5-phospho-D-ribosyl)imidazole-4-carboxamido) succinate lyase (fumarate-forming) activity"/>
    <property type="evidence" value="ECO:0007669"/>
    <property type="project" value="TreeGrafter"/>
</dbReference>
<evidence type="ECO:0000256" key="2">
    <source>
        <dbReference type="SAM" id="MobiDB-lite"/>
    </source>
</evidence>
<dbReference type="Pfam" id="PF00206">
    <property type="entry name" value="Lyase_1"/>
    <property type="match status" value="1"/>
</dbReference>
<dbReference type="Pfam" id="PF10397">
    <property type="entry name" value="ADSL_C"/>
    <property type="match status" value="1"/>
</dbReference>
<dbReference type="InterPro" id="IPR019468">
    <property type="entry name" value="AdenyloSucc_lyase_C"/>
</dbReference>
<dbReference type="EMBL" id="LCWV01000012">
    <property type="protein sequence ID" value="PWI69494.1"/>
    <property type="molecule type" value="Genomic_DNA"/>
</dbReference>
<feature type="compositionally biased region" description="Low complexity" evidence="2">
    <location>
        <begin position="674"/>
        <end position="686"/>
    </location>
</feature>
<dbReference type="InterPro" id="IPR020557">
    <property type="entry name" value="Fumarate_lyase_CS"/>
</dbReference>
<dbReference type="InterPro" id="IPR000362">
    <property type="entry name" value="Fumarate_lyase_fam"/>
</dbReference>
<dbReference type="PRINTS" id="PR00145">
    <property type="entry name" value="ARGSUCLYASE"/>
</dbReference>
<dbReference type="AlphaFoldDB" id="A0A2U3E4U6"/>
<dbReference type="PROSITE" id="PS00163">
    <property type="entry name" value="FUMARATE_LYASES"/>
    <property type="match status" value="1"/>
</dbReference>
<dbReference type="SUPFAM" id="SSF52833">
    <property type="entry name" value="Thioredoxin-like"/>
    <property type="match status" value="1"/>
</dbReference>
<dbReference type="CDD" id="cd03302">
    <property type="entry name" value="Adenylsuccinate_lyase_2"/>
    <property type="match status" value="1"/>
</dbReference>
<dbReference type="Gene3D" id="1.20.200.10">
    <property type="entry name" value="Fumarase/aspartase (Central domain)"/>
    <property type="match status" value="2"/>
</dbReference>
<dbReference type="Gene3D" id="1.10.275.10">
    <property type="entry name" value="Fumarase/aspartase (N-terminal domain)"/>
    <property type="match status" value="1"/>
</dbReference>
<evidence type="ECO:0000313" key="5">
    <source>
        <dbReference type="Proteomes" id="UP000245956"/>
    </source>
</evidence>
<evidence type="ECO:0000259" key="3">
    <source>
        <dbReference type="SMART" id="SM00998"/>
    </source>
</evidence>
<feature type="region of interest" description="Disordered" evidence="2">
    <location>
        <begin position="671"/>
        <end position="693"/>
    </location>
</feature>
<dbReference type="InterPro" id="IPR036249">
    <property type="entry name" value="Thioredoxin-like_sf"/>
</dbReference>
<dbReference type="GO" id="GO:0005829">
    <property type="term" value="C:cytosol"/>
    <property type="evidence" value="ECO:0007669"/>
    <property type="project" value="TreeGrafter"/>
</dbReference>
<dbReference type="SUPFAM" id="SSF48557">
    <property type="entry name" value="L-aspartase-like"/>
    <property type="match status" value="1"/>
</dbReference>
<dbReference type="Gene3D" id="3.40.30.10">
    <property type="entry name" value="Glutaredoxin"/>
    <property type="match status" value="1"/>
</dbReference>
<dbReference type="PRINTS" id="PR00149">
    <property type="entry name" value="FUMRATELYASE"/>
</dbReference>
<dbReference type="SMART" id="SM00998">
    <property type="entry name" value="ADSL_C"/>
    <property type="match status" value="1"/>
</dbReference>
<comment type="caution">
    <text evidence="4">The sequence shown here is derived from an EMBL/GenBank/DDBJ whole genome shotgun (WGS) entry which is preliminary data.</text>
</comment>
<sequence length="791" mass="88372">MSTFDEYQTPLVSRYTSSEMRKIFTPRQRYTTWRQLWLWLAEAEQELGVDKISNEALDAIRANLVVSDEAFKVAADEEKRVRHDVMAHIHALEKDAPAAAGVVHLGATSCFGSTNAPTLPSPSYRPHDLPSQVTDNADLIFLRDAMDLLLPKLARAISSLAKFAVQYKDLPTLGFTHYQAAQPITLGRRAAQWLQDLVFDLEDIEYVRSGLKFRGAQGTTGTQASFLALFQNDASKVDQLNEKLCAKSGFQGCYDISTQTYTRKVDLRVANALAALGATATRVATDIRHLCHDKVLDEPHVAGQIGSSAMPFKSNPMTAERICSLGRKLSNISSNFSETFSSQWLERSLDDSAIRRMDIPEMFFLADAIVTSLDHVCDGLVVFPAVINSQLMQELPYMASEEILIRMVNHGASRQVAHEEIRLLSREAAYHVKMEGGSNDLIERIKRTEFFKPIWGEVDGLMDARLFIGRCAEQVERYAGAGGVVDKHLQKYQQYIQSSKTTQLAMGGKIDCYIDISSFYSYLAFYYLVRNLDTLSDHGVEVEFHPVFAGVVQSGAGKSLSPPARVREDNTPPWAVSRQKRDYLADYETGRAKAAFGKPEIAVPEDLRELLELGWTQKAGRALLYIKDHHPRHAYHTTWHYLFHCFWTLPRRRIRDEPVLAEVLRELPSGFDGAGTHTGTAGSTAAPNNKRHDALSAPPPLFSGDDVTAIMAGQATEKYKAMLKDASRGINDAGSFGVPWMVVTEDNEGRKEPFFGSDRFHQIFQFLGVPVRQFELLPLRKEGGTEHGSKL</sequence>
<dbReference type="InterPro" id="IPR022761">
    <property type="entry name" value="Fumarate_lyase_N"/>
</dbReference>
<dbReference type="PANTHER" id="PTHR43172:SF1">
    <property type="entry name" value="ADENYLOSUCCINATE LYASE"/>
    <property type="match status" value="1"/>
</dbReference>